<dbReference type="EMBL" id="JAMGBB010000001">
    <property type="protein sequence ID" value="MCL6739605.1"/>
    <property type="molecule type" value="Genomic_DNA"/>
</dbReference>
<comment type="caution">
    <text evidence="1">The sequence shown here is derived from an EMBL/GenBank/DDBJ whole genome shotgun (WGS) entry which is preliminary data.</text>
</comment>
<name>A0ABT0S5D5_9SPHN</name>
<dbReference type="RefSeq" id="WP_249914089.1">
    <property type="nucleotide sequence ID" value="NZ_JAMGBB010000001.1"/>
</dbReference>
<gene>
    <name evidence="1" type="ORF">LZ518_00410</name>
</gene>
<dbReference type="Proteomes" id="UP001165383">
    <property type="component" value="Unassembled WGS sequence"/>
</dbReference>
<reference evidence="1" key="1">
    <citation type="submission" date="2022-05" db="EMBL/GenBank/DDBJ databases">
        <authorList>
            <person name="Jo J.-H."/>
            <person name="Im W.-T."/>
        </authorList>
    </citation>
    <scope>NUCLEOTIDE SEQUENCE</scope>
    <source>
        <strain evidence="1">RB56-2</strain>
    </source>
</reference>
<keyword evidence="2" id="KW-1185">Reference proteome</keyword>
<organism evidence="1 2">
    <name type="scientific">Sphingomonas brevis</name>
    <dbReference type="NCBI Taxonomy" id="2908206"/>
    <lineage>
        <taxon>Bacteria</taxon>
        <taxon>Pseudomonadati</taxon>
        <taxon>Pseudomonadota</taxon>
        <taxon>Alphaproteobacteria</taxon>
        <taxon>Sphingomonadales</taxon>
        <taxon>Sphingomonadaceae</taxon>
        <taxon>Sphingomonas</taxon>
    </lineage>
</organism>
<evidence type="ECO:0000313" key="2">
    <source>
        <dbReference type="Proteomes" id="UP001165383"/>
    </source>
</evidence>
<protein>
    <submittedName>
        <fullName evidence="1">Uncharacterized protein</fullName>
    </submittedName>
</protein>
<proteinExistence type="predicted"/>
<evidence type="ECO:0000313" key="1">
    <source>
        <dbReference type="EMBL" id="MCL6739605.1"/>
    </source>
</evidence>
<sequence length="52" mass="5795">MDLNYLYQRYFVSLHMEASAACDCSRLAHRKLAEGYAARIAEAKNGMLAAAQ</sequence>
<accession>A0ABT0S5D5</accession>